<protein>
    <submittedName>
        <fullName evidence="5">Uncharacterized protein</fullName>
    </submittedName>
</protein>
<dbReference type="PANTHER" id="PTHR31978:SF1">
    <property type="entry name" value="INTRAFLAGELLAR TRANSPORT PROTEIN 20 HOMOLOG"/>
    <property type="match status" value="1"/>
</dbReference>
<keyword evidence="3" id="KW-0966">Cell projection</keyword>
<dbReference type="GO" id="GO:0060271">
    <property type="term" value="P:cilium assembly"/>
    <property type="evidence" value="ECO:0007669"/>
    <property type="project" value="TreeGrafter"/>
</dbReference>
<proteinExistence type="predicted"/>
<dbReference type="GO" id="GO:0005737">
    <property type="term" value="C:cytoplasm"/>
    <property type="evidence" value="ECO:0007669"/>
    <property type="project" value="TreeGrafter"/>
</dbReference>
<evidence type="ECO:0000313" key="6">
    <source>
        <dbReference type="Proteomes" id="UP000822688"/>
    </source>
</evidence>
<dbReference type="InterPro" id="IPR028172">
    <property type="entry name" value="FT20"/>
</dbReference>
<dbReference type="Proteomes" id="UP000822688">
    <property type="component" value="Chromosome 1"/>
</dbReference>
<keyword evidence="2 4" id="KW-0175">Coiled coil</keyword>
<dbReference type="Pfam" id="PF14931">
    <property type="entry name" value="IFT20"/>
    <property type="match status" value="1"/>
</dbReference>
<dbReference type="GO" id="GO:0036064">
    <property type="term" value="C:ciliary basal body"/>
    <property type="evidence" value="ECO:0007669"/>
    <property type="project" value="TreeGrafter"/>
</dbReference>
<comment type="subcellular location">
    <subcellularLocation>
        <location evidence="1">Cell projection</location>
        <location evidence="1">Cilium</location>
    </subcellularLocation>
</comment>
<accession>A0A8T0J4K3</accession>
<keyword evidence="6" id="KW-1185">Reference proteome</keyword>
<gene>
    <name evidence="5" type="ORF">KC19_1G040200</name>
</gene>
<dbReference type="GO" id="GO:0061512">
    <property type="term" value="P:protein localization to cilium"/>
    <property type="evidence" value="ECO:0007669"/>
    <property type="project" value="TreeGrafter"/>
</dbReference>
<dbReference type="PANTHER" id="PTHR31978">
    <property type="entry name" value="INTRAFLAGELLAR TRANSPORT PROTEIN 20 HOMOLOG"/>
    <property type="match status" value="1"/>
</dbReference>
<feature type="coiled-coil region" evidence="4">
    <location>
        <begin position="90"/>
        <end position="124"/>
    </location>
</feature>
<organism evidence="5 6">
    <name type="scientific">Ceratodon purpureus</name>
    <name type="common">Fire moss</name>
    <name type="synonym">Dicranum purpureum</name>
    <dbReference type="NCBI Taxonomy" id="3225"/>
    <lineage>
        <taxon>Eukaryota</taxon>
        <taxon>Viridiplantae</taxon>
        <taxon>Streptophyta</taxon>
        <taxon>Embryophyta</taxon>
        <taxon>Bryophyta</taxon>
        <taxon>Bryophytina</taxon>
        <taxon>Bryopsida</taxon>
        <taxon>Dicranidae</taxon>
        <taxon>Pseudoditrichales</taxon>
        <taxon>Ditrichaceae</taxon>
        <taxon>Ceratodon</taxon>
    </lineage>
</organism>
<evidence type="ECO:0000256" key="3">
    <source>
        <dbReference type="ARBA" id="ARBA00023273"/>
    </source>
</evidence>
<evidence type="ECO:0000256" key="1">
    <source>
        <dbReference type="ARBA" id="ARBA00004138"/>
    </source>
</evidence>
<evidence type="ECO:0000256" key="4">
    <source>
        <dbReference type="SAM" id="Coils"/>
    </source>
</evidence>
<dbReference type="AlphaFoldDB" id="A0A8T0J4K3"/>
<sequence length="135" mass="15024">MANNDGASSSVVVDDSGRLRVLNPETNSHSRLVAQSCSVFQSKLQHFQNLVKQLLDQVGEKAQQIEDAKLSAVGMRNMVSAEIESRPEKLRDQGSLIADKQEQLERLNAEYESLLMVKQEQEVLIARLSDSSLQV</sequence>
<evidence type="ECO:0000256" key="2">
    <source>
        <dbReference type="ARBA" id="ARBA00023054"/>
    </source>
</evidence>
<evidence type="ECO:0000313" key="5">
    <source>
        <dbReference type="EMBL" id="KAG0589693.1"/>
    </source>
</evidence>
<name>A0A8T0J4K3_CERPU</name>
<dbReference type="EMBL" id="CM026421">
    <property type="protein sequence ID" value="KAG0589693.1"/>
    <property type="molecule type" value="Genomic_DNA"/>
</dbReference>
<dbReference type="GO" id="GO:0097546">
    <property type="term" value="C:ciliary base"/>
    <property type="evidence" value="ECO:0007669"/>
    <property type="project" value="TreeGrafter"/>
</dbReference>
<reference evidence="5" key="1">
    <citation type="submission" date="2020-06" db="EMBL/GenBank/DDBJ databases">
        <title>WGS assembly of Ceratodon purpureus strain R40.</title>
        <authorList>
            <person name="Carey S.B."/>
            <person name="Jenkins J."/>
            <person name="Shu S."/>
            <person name="Lovell J.T."/>
            <person name="Sreedasyam A."/>
            <person name="Maumus F."/>
            <person name="Tiley G.P."/>
            <person name="Fernandez-Pozo N."/>
            <person name="Barry K."/>
            <person name="Chen C."/>
            <person name="Wang M."/>
            <person name="Lipzen A."/>
            <person name="Daum C."/>
            <person name="Saski C.A."/>
            <person name="Payton A.C."/>
            <person name="Mcbreen J.C."/>
            <person name="Conrad R.E."/>
            <person name="Kollar L.M."/>
            <person name="Olsson S."/>
            <person name="Huttunen S."/>
            <person name="Landis J.B."/>
            <person name="Wickett N.J."/>
            <person name="Johnson M.G."/>
            <person name="Rensing S.A."/>
            <person name="Grimwood J."/>
            <person name="Schmutz J."/>
            <person name="Mcdaniel S.F."/>
        </authorList>
    </citation>
    <scope>NUCLEOTIDE SEQUENCE</scope>
    <source>
        <strain evidence="5">R40</strain>
    </source>
</reference>
<dbReference type="GO" id="GO:0030990">
    <property type="term" value="C:intraciliary transport particle"/>
    <property type="evidence" value="ECO:0007669"/>
    <property type="project" value="TreeGrafter"/>
</dbReference>
<dbReference type="GO" id="GO:0097730">
    <property type="term" value="C:non-motile cilium"/>
    <property type="evidence" value="ECO:0007669"/>
    <property type="project" value="TreeGrafter"/>
</dbReference>
<comment type="caution">
    <text evidence="5">The sequence shown here is derived from an EMBL/GenBank/DDBJ whole genome shotgun (WGS) entry which is preliminary data.</text>
</comment>